<evidence type="ECO:0000259" key="3">
    <source>
        <dbReference type="Pfam" id="PF13472"/>
    </source>
</evidence>
<dbReference type="InterPro" id="IPR037460">
    <property type="entry name" value="SEST-like"/>
</dbReference>
<accession>A0AAE0TV44</accession>
<feature type="domain" description="SGNH hydrolase-type esterase" evidence="3">
    <location>
        <begin position="65"/>
        <end position="271"/>
    </location>
</feature>
<keyword evidence="5" id="KW-1185">Reference proteome</keyword>
<dbReference type="SUPFAM" id="SSF52266">
    <property type="entry name" value="SGNH hydrolase"/>
    <property type="match status" value="1"/>
</dbReference>
<reference evidence="4" key="1">
    <citation type="journal article" date="2023" name="Mol. Phylogenet. Evol.">
        <title>Genome-scale phylogeny and comparative genomics of the fungal order Sordariales.</title>
        <authorList>
            <person name="Hensen N."/>
            <person name="Bonometti L."/>
            <person name="Westerberg I."/>
            <person name="Brannstrom I.O."/>
            <person name="Guillou S."/>
            <person name="Cros-Aarteil S."/>
            <person name="Calhoun S."/>
            <person name="Haridas S."/>
            <person name="Kuo A."/>
            <person name="Mondo S."/>
            <person name="Pangilinan J."/>
            <person name="Riley R."/>
            <person name="LaButti K."/>
            <person name="Andreopoulos B."/>
            <person name="Lipzen A."/>
            <person name="Chen C."/>
            <person name="Yan M."/>
            <person name="Daum C."/>
            <person name="Ng V."/>
            <person name="Clum A."/>
            <person name="Steindorff A."/>
            <person name="Ohm R.A."/>
            <person name="Martin F."/>
            <person name="Silar P."/>
            <person name="Natvig D.O."/>
            <person name="Lalanne C."/>
            <person name="Gautier V."/>
            <person name="Ament-Velasquez S.L."/>
            <person name="Kruys A."/>
            <person name="Hutchinson M.I."/>
            <person name="Powell A.J."/>
            <person name="Barry K."/>
            <person name="Miller A.N."/>
            <person name="Grigoriev I.V."/>
            <person name="Debuchy R."/>
            <person name="Gladieux P."/>
            <person name="Hiltunen Thoren M."/>
            <person name="Johannesson H."/>
        </authorList>
    </citation>
    <scope>NUCLEOTIDE SEQUENCE</scope>
    <source>
        <strain evidence="4">CBS 232.78</strain>
    </source>
</reference>
<dbReference type="PANTHER" id="PTHR37981:SF1">
    <property type="entry name" value="SGNH HYDROLASE-TYPE ESTERASE DOMAIN-CONTAINING PROTEIN"/>
    <property type="match status" value="1"/>
</dbReference>
<gene>
    <name evidence="4" type="ORF">B0H63DRAFT_450208</name>
</gene>
<dbReference type="EMBL" id="JAULSW010000005">
    <property type="protein sequence ID" value="KAK3380811.1"/>
    <property type="molecule type" value="Genomic_DNA"/>
</dbReference>
<dbReference type="Pfam" id="PF13472">
    <property type="entry name" value="Lipase_GDSL_2"/>
    <property type="match status" value="1"/>
</dbReference>
<reference evidence="4" key="2">
    <citation type="submission" date="2023-06" db="EMBL/GenBank/DDBJ databases">
        <authorList>
            <consortium name="Lawrence Berkeley National Laboratory"/>
            <person name="Haridas S."/>
            <person name="Hensen N."/>
            <person name="Bonometti L."/>
            <person name="Westerberg I."/>
            <person name="Brannstrom I.O."/>
            <person name="Guillou S."/>
            <person name="Cros-Aarteil S."/>
            <person name="Calhoun S."/>
            <person name="Kuo A."/>
            <person name="Mondo S."/>
            <person name="Pangilinan J."/>
            <person name="Riley R."/>
            <person name="LaButti K."/>
            <person name="Andreopoulos B."/>
            <person name="Lipzen A."/>
            <person name="Chen C."/>
            <person name="Yanf M."/>
            <person name="Daum C."/>
            <person name="Ng V."/>
            <person name="Clum A."/>
            <person name="Steindorff A."/>
            <person name="Ohm R."/>
            <person name="Martin F."/>
            <person name="Silar P."/>
            <person name="Natvig D."/>
            <person name="Lalanne C."/>
            <person name="Gautier V."/>
            <person name="Ament-velasquez S.L."/>
            <person name="Kruys A."/>
            <person name="Hutchinson M.I."/>
            <person name="Powell A.J."/>
            <person name="Barry K."/>
            <person name="Miller A.N."/>
            <person name="Grigoriev I.V."/>
            <person name="Debuchy R."/>
            <person name="Gladieux P."/>
            <person name="Thoren M.H."/>
            <person name="Johannesson H."/>
        </authorList>
    </citation>
    <scope>NUCLEOTIDE SEQUENCE</scope>
    <source>
        <strain evidence="4">CBS 232.78</strain>
    </source>
</reference>
<dbReference type="PANTHER" id="PTHR37981">
    <property type="entry name" value="LIPASE 2"/>
    <property type="match status" value="1"/>
</dbReference>
<keyword evidence="2" id="KW-0732">Signal</keyword>
<protein>
    <submittedName>
        <fullName evidence="4">SGNH hydrolase-type esterase domain-containing protein</fullName>
    </submittedName>
</protein>
<evidence type="ECO:0000313" key="5">
    <source>
        <dbReference type="Proteomes" id="UP001285441"/>
    </source>
</evidence>
<feature type="signal peptide" evidence="2">
    <location>
        <begin position="1"/>
        <end position="26"/>
    </location>
</feature>
<dbReference type="InterPro" id="IPR036514">
    <property type="entry name" value="SGNH_hydro_sf"/>
</dbReference>
<comment type="caution">
    <text evidence="4">The sequence shown here is derived from an EMBL/GenBank/DDBJ whole genome shotgun (WGS) entry which is preliminary data.</text>
</comment>
<proteinExistence type="predicted"/>
<dbReference type="AlphaFoldDB" id="A0AAE0TV44"/>
<name>A0AAE0TV44_9PEZI</name>
<dbReference type="GO" id="GO:0016788">
    <property type="term" value="F:hydrolase activity, acting on ester bonds"/>
    <property type="evidence" value="ECO:0007669"/>
    <property type="project" value="InterPro"/>
</dbReference>
<evidence type="ECO:0000256" key="2">
    <source>
        <dbReference type="SAM" id="SignalP"/>
    </source>
</evidence>
<feature type="chain" id="PRO_5041939911" evidence="2">
    <location>
        <begin position="27"/>
        <end position="402"/>
    </location>
</feature>
<dbReference type="InterPro" id="IPR013830">
    <property type="entry name" value="SGNH_hydro"/>
</dbReference>
<dbReference type="Proteomes" id="UP001285441">
    <property type="component" value="Unassembled WGS sequence"/>
</dbReference>
<dbReference type="GO" id="GO:0006629">
    <property type="term" value="P:lipid metabolic process"/>
    <property type="evidence" value="ECO:0007669"/>
    <property type="project" value="TreeGrafter"/>
</dbReference>
<dbReference type="Gene3D" id="3.40.50.1110">
    <property type="entry name" value="SGNH hydrolase"/>
    <property type="match status" value="1"/>
</dbReference>
<keyword evidence="4" id="KW-0378">Hydrolase</keyword>
<sequence length="402" mass="44685">MGPLKFPQTSPMIFLLNLFLVSLVSAAPRPQHTQETGPDPAASQGVGPVQTQPSAPDFVPQKYMAFGDSFAAGIGAGSELGFVHFDNCHRYNGGYPFRLNELIYGHSMPEDNLKACTGATAEEVKAQAQFLDESVDLATISVGGNNVFFSGIVQACVYRFKGSLDGDCDSAIKRSEEAIDNTLGPAVKDALQAFFNRPLNPKIRFFVTGYAKFFNADTPQCDEVSWNYWDLSSPEGGADKMDKNRRRQLNNLVEKVNSKLQEVVLSFGTSMSNKLHFVNYDASFKTRRFCEERFTEPQKKGEERLDLFMHQYYTPDGQLDDNYDSGNITQWTKDLTGGMNAFVKAHPNAKVAKPYADSPIVVNDFPFPRIPSGVKKIFHPTQAGHRAIAQNVFDMWRDNSPV</sequence>
<evidence type="ECO:0000313" key="4">
    <source>
        <dbReference type="EMBL" id="KAK3380811.1"/>
    </source>
</evidence>
<dbReference type="CDD" id="cd01823">
    <property type="entry name" value="SEST_like"/>
    <property type="match status" value="1"/>
</dbReference>
<evidence type="ECO:0000256" key="1">
    <source>
        <dbReference type="SAM" id="MobiDB-lite"/>
    </source>
</evidence>
<organism evidence="4 5">
    <name type="scientific">Podospora didyma</name>
    <dbReference type="NCBI Taxonomy" id="330526"/>
    <lineage>
        <taxon>Eukaryota</taxon>
        <taxon>Fungi</taxon>
        <taxon>Dikarya</taxon>
        <taxon>Ascomycota</taxon>
        <taxon>Pezizomycotina</taxon>
        <taxon>Sordariomycetes</taxon>
        <taxon>Sordariomycetidae</taxon>
        <taxon>Sordariales</taxon>
        <taxon>Podosporaceae</taxon>
        <taxon>Podospora</taxon>
    </lineage>
</organism>
<feature type="region of interest" description="Disordered" evidence="1">
    <location>
        <begin position="30"/>
        <end position="53"/>
    </location>
</feature>